<protein>
    <recommendedName>
        <fullName evidence="6">DUF3108 domain-containing protein</fullName>
    </recommendedName>
</protein>
<sequence>MKTIRLVLQRLFLACTLGLYGCVNETTYSNRSMVEPDQTVKQVYGQPTVFSEGDSLVALAVDQSTYRSRDNVIFLRLWVYNGTTSSFSIGHTNVSARAELQAELTLQASAGQSLHSLSQRDFNHWRKEHTRRKILSVNEYYKGSIVNHPYLALNGIEECTPYDSRDCIDELLIKHNDASIQVPIALGFGKIARNASGQLVLIDDNPFSRVVREINYRRTTPKHRHIFPTQELPPGEIQGGFIALDIASLPADGKRNIVVEIQAGSETHQFVIEQSPQVDPAT</sequence>
<feature type="chain" id="PRO_5044645704" description="DUF3108 domain-containing protein" evidence="1">
    <location>
        <begin position="22"/>
        <end position="282"/>
    </location>
</feature>
<evidence type="ECO:0008006" key="6">
    <source>
        <dbReference type="Google" id="ProtNLM"/>
    </source>
</evidence>
<reference evidence="3 4" key="1">
    <citation type="submission" date="2020-01" db="EMBL/GenBank/DDBJ databases">
        <title>The possibility of degradation of plastic by Microbulbifer hydrolyticus IRE-31.</title>
        <authorList>
            <person name="Liu L."/>
        </authorList>
    </citation>
    <scope>NUCLEOTIDE SEQUENCE [LARGE SCALE GENOMIC DNA]</scope>
    <source>
        <strain evidence="3 4">IRE-31</strain>
    </source>
</reference>
<dbReference type="Proteomes" id="UP000464675">
    <property type="component" value="Chromosome"/>
</dbReference>
<dbReference type="PROSITE" id="PS51257">
    <property type="entry name" value="PROKAR_LIPOPROTEIN"/>
    <property type="match status" value="1"/>
</dbReference>
<feature type="signal peptide" evidence="1">
    <location>
        <begin position="1"/>
        <end position="21"/>
    </location>
</feature>
<dbReference type="EMBL" id="CP047491">
    <property type="protein sequence ID" value="QHQ39452.1"/>
    <property type="molecule type" value="Genomic_DNA"/>
</dbReference>
<gene>
    <name evidence="3" type="ORF">GTQ55_10980</name>
    <name evidence="2" type="ORF">HNQ53_000211</name>
</gene>
<organism evidence="2 5">
    <name type="scientific">Microbulbifer hydrolyticus</name>
    <dbReference type="NCBI Taxonomy" id="48074"/>
    <lineage>
        <taxon>Bacteria</taxon>
        <taxon>Pseudomonadati</taxon>
        <taxon>Pseudomonadota</taxon>
        <taxon>Gammaproteobacteria</taxon>
        <taxon>Cellvibrionales</taxon>
        <taxon>Microbulbiferaceae</taxon>
        <taxon>Microbulbifer</taxon>
    </lineage>
</organism>
<evidence type="ECO:0000313" key="3">
    <source>
        <dbReference type="EMBL" id="QHQ39452.1"/>
    </source>
</evidence>
<evidence type="ECO:0000313" key="2">
    <source>
        <dbReference type="EMBL" id="MBB5210023.1"/>
    </source>
</evidence>
<accession>A0A6P1TFA1</accession>
<proteinExistence type="predicted"/>
<dbReference type="EMBL" id="JACHHR010000001">
    <property type="protein sequence ID" value="MBB5210023.1"/>
    <property type="molecule type" value="Genomic_DNA"/>
</dbReference>
<evidence type="ECO:0000256" key="1">
    <source>
        <dbReference type="SAM" id="SignalP"/>
    </source>
</evidence>
<dbReference type="OrthoDB" id="5728081at2"/>
<keyword evidence="1" id="KW-0732">Signal</keyword>
<dbReference type="RefSeq" id="WP_161858769.1">
    <property type="nucleotide sequence ID" value="NZ_CP047491.1"/>
</dbReference>
<keyword evidence="4" id="KW-1185">Reference proteome</keyword>
<evidence type="ECO:0000313" key="5">
    <source>
        <dbReference type="Proteomes" id="UP000563601"/>
    </source>
</evidence>
<dbReference type="AlphaFoldDB" id="A0A6P1TFA1"/>
<reference evidence="2 5" key="2">
    <citation type="submission" date="2020-08" db="EMBL/GenBank/DDBJ databases">
        <title>Genomic Encyclopedia of Type Strains, Phase IV (KMG-IV): sequencing the most valuable type-strain genomes for metagenomic binning, comparative biology and taxonomic classification.</title>
        <authorList>
            <person name="Goeker M."/>
        </authorList>
    </citation>
    <scope>NUCLEOTIDE SEQUENCE [LARGE SCALE GENOMIC DNA]</scope>
    <source>
        <strain evidence="2 5">DSM 11525</strain>
    </source>
</reference>
<name>A0A6P1TFA1_9GAMM</name>
<dbReference type="Proteomes" id="UP000563601">
    <property type="component" value="Unassembled WGS sequence"/>
</dbReference>
<evidence type="ECO:0000313" key="4">
    <source>
        <dbReference type="Proteomes" id="UP000464675"/>
    </source>
</evidence>